<dbReference type="OrthoDB" id="427280at2759"/>
<organism evidence="12 13">
    <name type="scientific">Choanephora cucurbitarum</name>
    <dbReference type="NCBI Taxonomy" id="101091"/>
    <lineage>
        <taxon>Eukaryota</taxon>
        <taxon>Fungi</taxon>
        <taxon>Fungi incertae sedis</taxon>
        <taxon>Mucoromycota</taxon>
        <taxon>Mucoromycotina</taxon>
        <taxon>Mucoromycetes</taxon>
        <taxon>Mucorales</taxon>
        <taxon>Mucorineae</taxon>
        <taxon>Choanephoraceae</taxon>
        <taxon>Choanephoroideae</taxon>
        <taxon>Choanephora</taxon>
    </lineage>
</organism>
<dbReference type="NCBIfam" id="TIGR01130">
    <property type="entry name" value="ER_PDI_fam"/>
    <property type="match status" value="1"/>
</dbReference>
<evidence type="ECO:0000313" key="12">
    <source>
        <dbReference type="EMBL" id="OBZ91826.1"/>
    </source>
</evidence>
<dbReference type="InterPro" id="IPR036249">
    <property type="entry name" value="Thioredoxin-like_sf"/>
</dbReference>
<dbReference type="GO" id="GO:0005788">
    <property type="term" value="C:endoplasmic reticulum lumen"/>
    <property type="evidence" value="ECO:0007669"/>
    <property type="project" value="UniProtKB-SubCell"/>
</dbReference>
<dbReference type="Pfam" id="PF00085">
    <property type="entry name" value="Thioredoxin"/>
    <property type="match status" value="2"/>
</dbReference>
<accession>A0A1C7NT00</accession>
<dbReference type="PANTHER" id="PTHR18929">
    <property type="entry name" value="PROTEIN DISULFIDE ISOMERASE"/>
    <property type="match status" value="1"/>
</dbReference>
<evidence type="ECO:0000256" key="1">
    <source>
        <dbReference type="ARBA" id="ARBA00001182"/>
    </source>
</evidence>
<evidence type="ECO:0000256" key="2">
    <source>
        <dbReference type="ARBA" id="ARBA00004319"/>
    </source>
</evidence>
<dbReference type="InParanoid" id="A0A1C7NT00"/>
<dbReference type="CDD" id="cd02981">
    <property type="entry name" value="PDI_b_family"/>
    <property type="match status" value="1"/>
</dbReference>
<comment type="similarity">
    <text evidence="3">Belongs to the protein disulfide isomerase family.</text>
</comment>
<keyword evidence="6" id="KW-0677">Repeat</keyword>
<evidence type="ECO:0000256" key="8">
    <source>
        <dbReference type="ARBA" id="ARBA00023235"/>
    </source>
</evidence>
<dbReference type="Gene3D" id="3.40.30.10">
    <property type="entry name" value="Glutaredoxin"/>
    <property type="match status" value="4"/>
</dbReference>
<keyword evidence="5 10" id="KW-0732">Signal</keyword>
<protein>
    <recommendedName>
        <fullName evidence="4">protein disulfide-isomerase</fullName>
        <ecNumber evidence="4">5.3.4.1</ecNumber>
    </recommendedName>
</protein>
<evidence type="ECO:0000256" key="4">
    <source>
        <dbReference type="ARBA" id="ARBA00012723"/>
    </source>
</evidence>
<dbReference type="PRINTS" id="PR00421">
    <property type="entry name" value="THIOREDOXIN"/>
</dbReference>
<dbReference type="CDD" id="cd02961">
    <property type="entry name" value="PDI_a_family"/>
    <property type="match status" value="1"/>
</dbReference>
<dbReference type="Pfam" id="PF13848">
    <property type="entry name" value="Thioredoxin_6"/>
    <property type="match status" value="1"/>
</dbReference>
<evidence type="ECO:0000256" key="7">
    <source>
        <dbReference type="ARBA" id="ARBA00022824"/>
    </source>
</evidence>
<keyword evidence="9" id="KW-0676">Redox-active center</keyword>
<feature type="chain" id="PRO_5008889872" description="protein disulfide-isomerase" evidence="10">
    <location>
        <begin position="18"/>
        <end position="469"/>
    </location>
</feature>
<dbReference type="STRING" id="101091.A0A1C7NT00"/>
<dbReference type="InterPro" id="IPR005792">
    <property type="entry name" value="Prot_disulphide_isomerase"/>
</dbReference>
<evidence type="ECO:0000256" key="10">
    <source>
        <dbReference type="SAM" id="SignalP"/>
    </source>
</evidence>
<dbReference type="Proteomes" id="UP000093000">
    <property type="component" value="Unassembled WGS sequence"/>
</dbReference>
<comment type="subcellular location">
    <subcellularLocation>
        <location evidence="2">Endoplasmic reticulum lumen</location>
    </subcellularLocation>
</comment>
<dbReference type="CDD" id="cd02995">
    <property type="entry name" value="PDI_a_PDI_a'_C"/>
    <property type="match status" value="1"/>
</dbReference>
<proteinExistence type="inferred from homology"/>
<evidence type="ECO:0000259" key="11">
    <source>
        <dbReference type="PROSITE" id="PS51352"/>
    </source>
</evidence>
<comment type="caution">
    <text evidence="12">The sequence shown here is derived from an EMBL/GenBank/DDBJ whole genome shotgun (WGS) entry which is preliminary data.</text>
</comment>
<dbReference type="InterPro" id="IPR013766">
    <property type="entry name" value="Thioredoxin_domain"/>
</dbReference>
<gene>
    <name evidence="12" type="primary">PDI_1</name>
    <name evidence="12" type="ORF">A0J61_00108</name>
</gene>
<dbReference type="GO" id="GO:0003756">
    <property type="term" value="F:protein disulfide isomerase activity"/>
    <property type="evidence" value="ECO:0007669"/>
    <property type="project" value="UniProtKB-EC"/>
</dbReference>
<dbReference type="PANTHER" id="PTHR18929:SF132">
    <property type="entry name" value="PROTEIN DISULFIDE-ISOMERASE A3"/>
    <property type="match status" value="1"/>
</dbReference>
<keyword evidence="8 12" id="KW-0413">Isomerase</keyword>
<reference evidence="12 13" key="1">
    <citation type="submission" date="2016-03" db="EMBL/GenBank/DDBJ databases">
        <title>Choanephora cucurbitarum.</title>
        <authorList>
            <person name="Min B."/>
            <person name="Park H."/>
            <person name="Park J.-H."/>
            <person name="Shin H.-D."/>
            <person name="Choi I.-G."/>
        </authorList>
    </citation>
    <scope>NUCLEOTIDE SEQUENCE [LARGE SCALE GENOMIC DNA]</scope>
    <source>
        <strain evidence="12 13">KUS-F28377</strain>
    </source>
</reference>
<evidence type="ECO:0000256" key="6">
    <source>
        <dbReference type="ARBA" id="ARBA00022737"/>
    </source>
</evidence>
<keyword evidence="13" id="KW-1185">Reference proteome</keyword>
<evidence type="ECO:0000256" key="3">
    <source>
        <dbReference type="ARBA" id="ARBA00006347"/>
    </source>
</evidence>
<evidence type="ECO:0000313" key="13">
    <source>
        <dbReference type="Proteomes" id="UP000093000"/>
    </source>
</evidence>
<dbReference type="GO" id="GO:0034976">
    <property type="term" value="P:response to endoplasmic reticulum stress"/>
    <property type="evidence" value="ECO:0007669"/>
    <property type="project" value="TreeGrafter"/>
</dbReference>
<name>A0A1C7NT00_9FUNG</name>
<feature type="signal peptide" evidence="10">
    <location>
        <begin position="1"/>
        <end position="17"/>
    </location>
</feature>
<dbReference type="CDD" id="cd02982">
    <property type="entry name" value="PDI_b'_family"/>
    <property type="match status" value="1"/>
</dbReference>
<feature type="domain" description="Thioredoxin" evidence="11">
    <location>
        <begin position="6"/>
        <end position="122"/>
    </location>
</feature>
<dbReference type="SUPFAM" id="SSF52833">
    <property type="entry name" value="Thioredoxin-like"/>
    <property type="match status" value="4"/>
</dbReference>
<comment type="catalytic activity">
    <reaction evidence="1">
        <text>Catalyzes the rearrangement of -S-S- bonds in proteins.</text>
        <dbReference type="EC" id="5.3.4.1"/>
    </reaction>
</comment>
<dbReference type="EC" id="5.3.4.1" evidence="4"/>
<keyword evidence="7" id="KW-0256">Endoplasmic reticulum</keyword>
<dbReference type="PROSITE" id="PS51352">
    <property type="entry name" value="THIOREDOXIN_2"/>
    <property type="match status" value="2"/>
</dbReference>
<feature type="domain" description="Thioredoxin" evidence="11">
    <location>
        <begin position="327"/>
        <end position="457"/>
    </location>
</feature>
<dbReference type="AlphaFoldDB" id="A0A1C7NT00"/>
<dbReference type="EMBL" id="LUGH01000002">
    <property type="protein sequence ID" value="OBZ91826.1"/>
    <property type="molecule type" value="Genomic_DNA"/>
</dbReference>
<evidence type="ECO:0000256" key="5">
    <source>
        <dbReference type="ARBA" id="ARBA00022729"/>
    </source>
</evidence>
<sequence>MKTSLFALGLLATSVLANVITFNNTDEFNTAINEHDLVLVKFFAPWCEHSKALKPEYELAAEQLKDVLFGQVDCSTNEALCEKERVEGYPLLKIFRKGVSSDIYSDERTADHIVKYMQRHLLPDVIEFKTQEEIDKFKEKEPLLAIAYLSKDDKENQETWASLSSRLANDFAFGLVTDPSLMEKEAPFVALHKRFESQPDYYTKSDLNATEIEDFIKIHSVPLLGSVHPEIIMDYVDAGRPIVYIFADTKEMRDEMDAIFLPLAKKYRGKFSFAHIDAAMYGSQAEFLLIENTTWPQFAIHNFKTGARYPFEEKFETQTIEDFIKRVDQGQVVPGIKSQPLPESNPEDPVKMVVGRNFEETVLDKTKDTLIFIYAPWCSHSKALMPIYKELASQMANSSVVIAQMDGSENDVPPSAGFQVTGYPTLKLFKAETNEMIDFEGDRTLEGLTEFINTHTHQEGQPRPKHDEL</sequence>
<dbReference type="GO" id="GO:0006457">
    <property type="term" value="P:protein folding"/>
    <property type="evidence" value="ECO:0007669"/>
    <property type="project" value="TreeGrafter"/>
</dbReference>
<evidence type="ECO:0000256" key="9">
    <source>
        <dbReference type="ARBA" id="ARBA00023284"/>
    </source>
</evidence>